<dbReference type="GO" id="GO:0016485">
    <property type="term" value="P:protein processing"/>
    <property type="evidence" value="ECO:0007669"/>
    <property type="project" value="TreeGrafter"/>
</dbReference>
<dbReference type="GO" id="GO:0005576">
    <property type="term" value="C:extracellular region"/>
    <property type="evidence" value="ECO:0007669"/>
    <property type="project" value="UniProtKB-SubCell"/>
</dbReference>
<dbReference type="PANTHER" id="PTHR11733">
    <property type="entry name" value="ZINC METALLOPROTEASE FAMILY M13 NEPRILYSIN-RELATED"/>
    <property type="match status" value="1"/>
</dbReference>
<keyword evidence="3" id="KW-0964">Secreted</keyword>
<dbReference type="AlphaFoldDB" id="A0A183IR48"/>
<comment type="similarity">
    <text evidence="2">Belongs to the peptidase M13 family.</text>
</comment>
<dbReference type="Pfam" id="PF01431">
    <property type="entry name" value="Peptidase_M13"/>
    <property type="match status" value="1"/>
</dbReference>
<dbReference type="SUPFAM" id="SSF55486">
    <property type="entry name" value="Metalloproteases ('zincins'), catalytic domain"/>
    <property type="match status" value="1"/>
</dbReference>
<dbReference type="InterPro" id="IPR018497">
    <property type="entry name" value="Peptidase_M13_C"/>
</dbReference>
<dbReference type="GO" id="GO:0005886">
    <property type="term" value="C:plasma membrane"/>
    <property type="evidence" value="ECO:0007669"/>
    <property type="project" value="TreeGrafter"/>
</dbReference>
<dbReference type="PROSITE" id="PS51461">
    <property type="entry name" value="NC1_FIB"/>
    <property type="match status" value="1"/>
</dbReference>
<dbReference type="PROSITE" id="PS51885">
    <property type="entry name" value="NEPRILYSIN"/>
    <property type="match status" value="1"/>
</dbReference>
<comment type="subcellular location">
    <subcellularLocation>
        <location evidence="1">Secreted</location>
    </subcellularLocation>
</comment>
<dbReference type="InterPro" id="IPR000718">
    <property type="entry name" value="Peptidase_M13"/>
</dbReference>
<dbReference type="Gene3D" id="3.40.390.10">
    <property type="entry name" value="Collagenase (Catalytic Domain)"/>
    <property type="match status" value="1"/>
</dbReference>
<dbReference type="Gene3D" id="1.10.1380.10">
    <property type="entry name" value="Neutral endopeptidase , domain2"/>
    <property type="match status" value="1"/>
</dbReference>
<feature type="domain" description="Fibrillar collagen NC1" evidence="5">
    <location>
        <begin position="276"/>
        <end position="309"/>
    </location>
</feature>
<evidence type="ECO:0000256" key="4">
    <source>
        <dbReference type="ARBA" id="ARBA00023119"/>
    </source>
</evidence>
<evidence type="ECO:0000313" key="6">
    <source>
        <dbReference type="WBParaSite" id="SBAD_0000633301-mRNA-1"/>
    </source>
</evidence>
<dbReference type="PANTHER" id="PTHR11733:SF167">
    <property type="entry name" value="FI17812P1-RELATED"/>
    <property type="match status" value="1"/>
</dbReference>
<evidence type="ECO:0000256" key="2">
    <source>
        <dbReference type="ARBA" id="ARBA00007357"/>
    </source>
</evidence>
<dbReference type="InterPro" id="IPR042089">
    <property type="entry name" value="Peptidase_M13_dom_2"/>
</dbReference>
<dbReference type="InterPro" id="IPR024079">
    <property type="entry name" value="MetalloPept_cat_dom_sf"/>
</dbReference>
<dbReference type="WBParaSite" id="SBAD_0000633301-mRNA-1">
    <property type="protein sequence ID" value="SBAD_0000633301-mRNA-1"/>
    <property type="gene ID" value="SBAD_0000633301"/>
</dbReference>
<sequence>LVLNHVQSAIQNKVLASNWIGEQSKQYIVHKLQKIYSVIGYDNWLTDKAQVDDYYKSLRCDDGDDFLTCFVAAHSFTNQKLLSLLDKDPNPSNVEPRFFAMSPFYIAYRNGLIAPQATFAFPFYGGDMPVAALYSTIGYYLGHEIGHAIDHVGMERNNMDPSKELLSEEGWNHFDNVSNCFIQSGNNVCSSHMENLCLDGANIINELLAQDIGMKAAMAALIHQLQERNATSLPLVSSRLTDMQLFFLYYAQTQCEVMSRFTRRAQFCSKIPPAEEQVLSTLRNVREFSEAFQCPIGSFMRPSESCHFL</sequence>
<evidence type="ECO:0000256" key="1">
    <source>
        <dbReference type="ARBA" id="ARBA00004613"/>
    </source>
</evidence>
<reference evidence="6" key="1">
    <citation type="submission" date="2016-06" db="UniProtKB">
        <authorList>
            <consortium name="WormBaseParasite"/>
        </authorList>
    </citation>
    <scope>IDENTIFICATION</scope>
</reference>
<proteinExistence type="inferred from homology"/>
<dbReference type="GO" id="GO:0004222">
    <property type="term" value="F:metalloendopeptidase activity"/>
    <property type="evidence" value="ECO:0007669"/>
    <property type="project" value="InterPro"/>
</dbReference>
<evidence type="ECO:0000256" key="3">
    <source>
        <dbReference type="ARBA" id="ARBA00022525"/>
    </source>
</evidence>
<dbReference type="PRINTS" id="PR00786">
    <property type="entry name" value="NEPRILYSIN"/>
</dbReference>
<dbReference type="GO" id="GO:0005581">
    <property type="term" value="C:collagen trimer"/>
    <property type="evidence" value="ECO:0007669"/>
    <property type="project" value="UniProtKB-KW"/>
</dbReference>
<dbReference type="InterPro" id="IPR000885">
    <property type="entry name" value="Fib_collagen_C"/>
</dbReference>
<dbReference type="GO" id="GO:0005201">
    <property type="term" value="F:extracellular matrix structural constituent"/>
    <property type="evidence" value="ECO:0007669"/>
    <property type="project" value="InterPro"/>
</dbReference>
<keyword evidence="4" id="KW-0176">Collagen</keyword>
<organism evidence="6">
    <name type="scientific">Soboliphyme baturini</name>
    <dbReference type="NCBI Taxonomy" id="241478"/>
    <lineage>
        <taxon>Eukaryota</taxon>
        <taxon>Metazoa</taxon>
        <taxon>Ecdysozoa</taxon>
        <taxon>Nematoda</taxon>
        <taxon>Enoplea</taxon>
        <taxon>Dorylaimia</taxon>
        <taxon>Dioctophymatida</taxon>
        <taxon>Dioctophymatoidea</taxon>
        <taxon>Soboliphymatidae</taxon>
        <taxon>Soboliphyme</taxon>
    </lineage>
</organism>
<accession>A0A183IR48</accession>
<protein>
    <submittedName>
        <fullName evidence="6">Fibrillar collagen NC1 domain-containing protein</fullName>
    </submittedName>
</protein>
<name>A0A183IR48_9BILA</name>
<evidence type="ECO:0000259" key="5">
    <source>
        <dbReference type="PROSITE" id="PS51461"/>
    </source>
</evidence>